<keyword evidence="2" id="KW-1185">Reference proteome</keyword>
<dbReference type="EMBL" id="CM004387">
    <property type="protein sequence ID" value="KAG8662386.1"/>
    <property type="molecule type" value="Genomic_DNA"/>
</dbReference>
<proteinExistence type="predicted"/>
<dbReference type="Proteomes" id="UP000091857">
    <property type="component" value="Chromosome 1"/>
</dbReference>
<reference evidence="2" key="1">
    <citation type="journal article" date="2016" name="Nat. Biotechnol.">
        <title>Sequencing wild and cultivated cassava and related species reveals extensive interspecific hybridization and genetic diversity.</title>
        <authorList>
            <person name="Bredeson J.V."/>
            <person name="Lyons J.B."/>
            <person name="Prochnik S.E."/>
            <person name="Wu G.A."/>
            <person name="Ha C.M."/>
            <person name="Edsinger-Gonzales E."/>
            <person name="Grimwood J."/>
            <person name="Schmutz J."/>
            <person name="Rabbi I.Y."/>
            <person name="Egesi C."/>
            <person name="Nauluvula P."/>
            <person name="Lebot V."/>
            <person name="Ndunguru J."/>
            <person name="Mkamilo G."/>
            <person name="Bart R.S."/>
            <person name="Setter T.L."/>
            <person name="Gleadow R.M."/>
            <person name="Kulakow P."/>
            <person name="Ferguson M.E."/>
            <person name="Rounsley S."/>
            <person name="Rokhsar D.S."/>
        </authorList>
    </citation>
    <scope>NUCLEOTIDE SEQUENCE [LARGE SCALE GENOMIC DNA]</scope>
    <source>
        <strain evidence="2">cv. AM560-2</strain>
    </source>
</reference>
<evidence type="ECO:0000313" key="2">
    <source>
        <dbReference type="Proteomes" id="UP000091857"/>
    </source>
</evidence>
<sequence>MNPIPNPYPNPIPNSNPPPIDPYYSSYAQNPNTQFSLQPLHYVYTNPSDAASSANALRPPGVDSYPSLTSFPQPNPLSYVQADASGYYLDPNLQIWAAKEAIQQYGTDPAGYGGAVAVMIPQGATEQLAVAHQESTVWTNLAFQLQGNGALKKHQKKTKVVQSAYCEVCKVDCNSNEVLDQHKLGKKHRKNMEKLQAAAAGPSASSVSCNLIIGPKEDPDKVKVGNGQKGQKGKRKAAAPAEDLETKRRKIVEGGAAAEAIRVCAICNVVCNSENVYNYHLTGRKHAAMLKKHGRTNFRAEI</sequence>
<protein>
    <submittedName>
        <fullName evidence="1">Uncharacterized protein</fullName>
    </submittedName>
</protein>
<comment type="caution">
    <text evidence="1">The sequence shown here is derived from an EMBL/GenBank/DDBJ whole genome shotgun (WGS) entry which is preliminary data.</text>
</comment>
<name>A0ACB7ID90_MANES</name>
<gene>
    <name evidence="1" type="ORF">MANES_01G098100v8</name>
</gene>
<organism evidence="1 2">
    <name type="scientific">Manihot esculenta</name>
    <name type="common">Cassava</name>
    <name type="synonym">Jatropha manihot</name>
    <dbReference type="NCBI Taxonomy" id="3983"/>
    <lineage>
        <taxon>Eukaryota</taxon>
        <taxon>Viridiplantae</taxon>
        <taxon>Streptophyta</taxon>
        <taxon>Embryophyta</taxon>
        <taxon>Tracheophyta</taxon>
        <taxon>Spermatophyta</taxon>
        <taxon>Magnoliopsida</taxon>
        <taxon>eudicotyledons</taxon>
        <taxon>Gunneridae</taxon>
        <taxon>Pentapetalae</taxon>
        <taxon>rosids</taxon>
        <taxon>fabids</taxon>
        <taxon>Malpighiales</taxon>
        <taxon>Euphorbiaceae</taxon>
        <taxon>Crotonoideae</taxon>
        <taxon>Manihoteae</taxon>
        <taxon>Manihot</taxon>
    </lineage>
</organism>
<evidence type="ECO:0000313" key="1">
    <source>
        <dbReference type="EMBL" id="KAG8662386.1"/>
    </source>
</evidence>
<accession>A0ACB7ID90</accession>